<name>A0A5E4N5M1_9HEMI</name>
<dbReference type="EMBL" id="CABPRJ010001474">
    <property type="protein sequence ID" value="VVC38456.1"/>
    <property type="molecule type" value="Genomic_DNA"/>
</dbReference>
<keyword evidence="3" id="KW-1185">Reference proteome</keyword>
<keyword evidence="1" id="KW-0175">Coiled coil</keyword>
<reference evidence="2 3" key="1">
    <citation type="submission" date="2019-08" db="EMBL/GenBank/DDBJ databases">
        <authorList>
            <person name="Alioto T."/>
            <person name="Alioto T."/>
            <person name="Gomez Garrido J."/>
        </authorList>
    </citation>
    <scope>NUCLEOTIDE SEQUENCE [LARGE SCALE GENOMIC DNA]</scope>
</reference>
<evidence type="ECO:0000313" key="3">
    <source>
        <dbReference type="Proteomes" id="UP000325440"/>
    </source>
</evidence>
<feature type="coiled-coil region" evidence="1">
    <location>
        <begin position="33"/>
        <end position="102"/>
    </location>
</feature>
<proteinExistence type="predicted"/>
<dbReference type="Proteomes" id="UP000325440">
    <property type="component" value="Unassembled WGS sequence"/>
</dbReference>
<sequence>MFANIIDDISLFMYQESLTTVISEDFVNLLNCIDQSHRQYEEAIATLNETNNNITQKKEQLSFIEDERAKVMADLALQIQTKENLENTVKSLQISLQSIEFDFKNYYQMKSSTANLEIYELIKKTFLTYKNILRIFFDFGNNVNATEQGYLYNKITKKLIYFKFNVEERTADEITECLWNKIMLVSNNYKQILV</sequence>
<dbReference type="AlphaFoldDB" id="A0A5E4N5M1"/>
<dbReference type="OrthoDB" id="6620745at2759"/>
<gene>
    <name evidence="2" type="ORF">CINCED_3A025665</name>
</gene>
<organism evidence="2 3">
    <name type="scientific">Cinara cedri</name>
    <dbReference type="NCBI Taxonomy" id="506608"/>
    <lineage>
        <taxon>Eukaryota</taxon>
        <taxon>Metazoa</taxon>
        <taxon>Ecdysozoa</taxon>
        <taxon>Arthropoda</taxon>
        <taxon>Hexapoda</taxon>
        <taxon>Insecta</taxon>
        <taxon>Pterygota</taxon>
        <taxon>Neoptera</taxon>
        <taxon>Paraneoptera</taxon>
        <taxon>Hemiptera</taxon>
        <taxon>Sternorrhyncha</taxon>
        <taxon>Aphidomorpha</taxon>
        <taxon>Aphidoidea</taxon>
        <taxon>Aphididae</taxon>
        <taxon>Lachninae</taxon>
        <taxon>Cinara</taxon>
    </lineage>
</organism>
<evidence type="ECO:0000313" key="2">
    <source>
        <dbReference type="EMBL" id="VVC38456.1"/>
    </source>
</evidence>
<accession>A0A5E4N5M1</accession>
<protein>
    <submittedName>
        <fullName evidence="2">Uncharacterized protein</fullName>
    </submittedName>
</protein>
<evidence type="ECO:0000256" key="1">
    <source>
        <dbReference type="SAM" id="Coils"/>
    </source>
</evidence>